<accession>X1KBK1</accession>
<dbReference type="EMBL" id="BARV01011101">
    <property type="protein sequence ID" value="GAI03968.1"/>
    <property type="molecule type" value="Genomic_DNA"/>
</dbReference>
<evidence type="ECO:0000313" key="1">
    <source>
        <dbReference type="EMBL" id="GAI03968.1"/>
    </source>
</evidence>
<comment type="caution">
    <text evidence="1">The sequence shown here is derived from an EMBL/GenBank/DDBJ whole genome shotgun (WGS) entry which is preliminary data.</text>
</comment>
<organism evidence="1">
    <name type="scientific">marine sediment metagenome</name>
    <dbReference type="NCBI Taxonomy" id="412755"/>
    <lineage>
        <taxon>unclassified sequences</taxon>
        <taxon>metagenomes</taxon>
        <taxon>ecological metagenomes</taxon>
    </lineage>
</organism>
<name>X1KBK1_9ZZZZ</name>
<dbReference type="AlphaFoldDB" id="X1KBK1"/>
<reference evidence="1" key="1">
    <citation type="journal article" date="2014" name="Front. Microbiol.">
        <title>High frequency of phylogenetically diverse reductive dehalogenase-homologous genes in deep subseafloor sedimentary metagenomes.</title>
        <authorList>
            <person name="Kawai M."/>
            <person name="Futagami T."/>
            <person name="Toyoda A."/>
            <person name="Takaki Y."/>
            <person name="Nishi S."/>
            <person name="Hori S."/>
            <person name="Arai W."/>
            <person name="Tsubouchi T."/>
            <person name="Morono Y."/>
            <person name="Uchiyama I."/>
            <person name="Ito T."/>
            <person name="Fujiyama A."/>
            <person name="Inagaki F."/>
            <person name="Takami H."/>
        </authorList>
    </citation>
    <scope>NUCLEOTIDE SEQUENCE</scope>
    <source>
        <strain evidence="1">Expedition CK06-06</strain>
    </source>
</reference>
<proteinExistence type="predicted"/>
<feature type="non-terminal residue" evidence="1">
    <location>
        <position position="1"/>
    </location>
</feature>
<sequence length="80" mass="8955">IRPFDIPRCDTTTTITKSIDIEIPSAAADEVITAYVKWEGWPWASLIVGENCTPLYYNVATIAPVKGEFSEFKISKFEKA</sequence>
<protein>
    <submittedName>
        <fullName evidence="1">Uncharacterized protein</fullName>
    </submittedName>
</protein>
<gene>
    <name evidence="1" type="ORF">S06H3_21204</name>
</gene>